<feature type="transmembrane region" description="Helical" evidence="1">
    <location>
        <begin position="103"/>
        <end position="124"/>
    </location>
</feature>
<gene>
    <name evidence="2" type="ordered locus">AS9A_2666</name>
</gene>
<accession>F6EHD4</accession>
<dbReference type="InterPro" id="IPR038330">
    <property type="entry name" value="TspO/MBR-related_sf"/>
</dbReference>
<protein>
    <submittedName>
        <fullName evidence="2">Putative integral membrane protein</fullName>
    </submittedName>
</protein>
<feature type="transmembrane region" description="Helical" evidence="1">
    <location>
        <begin position="198"/>
        <end position="216"/>
    </location>
</feature>
<keyword evidence="1" id="KW-1133">Transmembrane helix</keyword>
<organism evidence="2 3">
    <name type="scientific">Hoyosella subflava (strain DSM 45089 / JCM 17490 / NBRC 109087 / DQS3-9A1)</name>
    <name type="common">Amycolicicoccus subflavus</name>
    <dbReference type="NCBI Taxonomy" id="443218"/>
    <lineage>
        <taxon>Bacteria</taxon>
        <taxon>Bacillati</taxon>
        <taxon>Actinomycetota</taxon>
        <taxon>Actinomycetes</taxon>
        <taxon>Mycobacteriales</taxon>
        <taxon>Hoyosellaceae</taxon>
        <taxon>Hoyosella</taxon>
    </lineage>
</organism>
<proteinExistence type="predicted"/>
<dbReference type="eggNOG" id="COG1030">
    <property type="taxonomic scope" value="Bacteria"/>
</dbReference>
<name>F6EHD4_HOYSD</name>
<keyword evidence="1" id="KW-0472">Membrane</keyword>
<dbReference type="STRING" id="443218.AS9A_2666"/>
<dbReference type="AlphaFoldDB" id="F6EHD4"/>
<dbReference type="EMBL" id="CP002786">
    <property type="protein sequence ID" value="AEF41113.1"/>
    <property type="molecule type" value="Genomic_DNA"/>
</dbReference>
<evidence type="ECO:0000256" key="1">
    <source>
        <dbReference type="SAM" id="Phobius"/>
    </source>
</evidence>
<feature type="transmembrane region" description="Helical" evidence="1">
    <location>
        <begin position="136"/>
        <end position="160"/>
    </location>
</feature>
<keyword evidence="1" id="KW-0812">Transmembrane</keyword>
<feature type="transmembrane region" description="Helical" evidence="1">
    <location>
        <begin position="79"/>
        <end position="97"/>
    </location>
</feature>
<keyword evidence="3" id="KW-1185">Reference proteome</keyword>
<feature type="transmembrane region" description="Helical" evidence="1">
    <location>
        <begin position="47"/>
        <end position="67"/>
    </location>
</feature>
<dbReference type="KEGG" id="asd:AS9A_2666"/>
<dbReference type="Gene3D" id="1.20.1260.100">
    <property type="entry name" value="TspO/MBR protein"/>
    <property type="match status" value="1"/>
</dbReference>
<evidence type="ECO:0000313" key="3">
    <source>
        <dbReference type="Proteomes" id="UP000009235"/>
    </source>
</evidence>
<dbReference type="Proteomes" id="UP000009235">
    <property type="component" value="Chromosome"/>
</dbReference>
<feature type="transmembrane region" description="Helical" evidence="1">
    <location>
        <begin position="172"/>
        <end position="191"/>
    </location>
</feature>
<reference evidence="2 3" key="1">
    <citation type="journal article" date="2011" name="J. Bacteriol.">
        <title>Complete genome sequence of Amycolicicoccus subflavus DQS3-9A1T, an actinomycete isolated from crude oil-polluted soil.</title>
        <authorList>
            <person name="Cai M."/>
            <person name="Chen W.M."/>
            <person name="Nie Y."/>
            <person name="Chi C.Q."/>
            <person name="Wang Y.N."/>
            <person name="Tang Y.Q."/>
            <person name="Li G.Y."/>
            <person name="Wu X.L."/>
        </authorList>
    </citation>
    <scope>NUCLEOTIDE SEQUENCE [LARGE SCALE GENOMIC DNA]</scope>
    <source>
        <strain evidence="3">DSM 45089 / DQS3-9A1</strain>
    </source>
</reference>
<sequence length="267" mass="27471">MRIAVLSAAVIALAGFLAGAGHVGNSSVAAAADGVFGSPTLVSPHSPAFGIWAVIYLGIFGYAVWQALPAQADSARLRYVRPLTVAAILLNATWLAVVLMGHVLLSVLVVAALFTVLVALTVRLAELCPETRTERVLVDGTFGLYLGWICLTVFANVAVWLSSMGVSAGATAWSVIVLTAAGAAGVALILLTGSRIAVAFGLIWALSWIAYGRMAGEAPNTASAIAAACAAFVVMGAGFLKVVPGHSYPRLRMWSAGRGGHDVASQR</sequence>
<dbReference type="HOGENOM" id="CLU_067293_0_0_11"/>
<feature type="transmembrane region" description="Helical" evidence="1">
    <location>
        <begin position="222"/>
        <end position="243"/>
    </location>
</feature>
<evidence type="ECO:0000313" key="2">
    <source>
        <dbReference type="EMBL" id="AEF41113.1"/>
    </source>
</evidence>